<dbReference type="GO" id="GO:0045944">
    <property type="term" value="P:positive regulation of transcription by RNA polymerase II"/>
    <property type="evidence" value="ECO:0007669"/>
    <property type="project" value="EnsemblFungi"/>
</dbReference>
<evidence type="ECO:0000259" key="8">
    <source>
        <dbReference type="PROSITE" id="PS51294"/>
    </source>
</evidence>
<feature type="domain" description="HTH myb-type" evidence="8">
    <location>
        <begin position="151"/>
        <end position="205"/>
    </location>
</feature>
<sequence>MTSSSTFTEKNVTTIPSDTIRNDITHQDEKHQKSTTRIEKKKEKKNTAFDLLDVTKSLGYQIHRKSGRNSWSKDDDKKLKKLINDTLINMNYNNGIDDIKTIQQSMSITKEIPWDLLATEFNATTNDNHNKKVTNKRTAKDLRKRWSGSLDPNLKKGKWTPEEDELLIKAYSKHGSHWLSVSMEIPGRTEDQCAKRYIEVLGPSSEGRLRDWTNEEDLSLISKVKKYGTKWRKISSEMEFRPSLTCRNRWRKIITLVIRNQASNEITQAVKENKSLNLDGISNDSKGNDSNKEERNRQDNLQNADRPITKINEKSMATTMEQVHSILPLKTNDKNQSDPDTAERINSNREGTPSTLFDIRHLHPLTELTSPLSNTNLNQINQPHNSNSRTDLISHQTSYTNNNSNHNIINSLANSAEHSQNINTNNNNVNDNAAFKTNGSIQTIPSNHYKTNPSSPSIKSNINTEMQWKFTLKDGRGLSISNGSIDTPELVKELIEQAKKYSLKISIHQHIHNHYGSQPVINNQNNIHTLKSNTTSSVPNLQLWENQNSTTNNNNNNNNNDNNTLNSHLFDLFGTKHTSANPHYHENNDTTTTLQNNNNTENAFLSKSPTFSPFGFDHKANLFSPPSFQQFPDLSQSNFNTDSNSNNVTNDHVNPVQHLAQQQDSTIISTTQVHFSSTNESNILDEAIEKSDKQSSVTSNATPGSTDSFSTPGSVPDVGPNRISHFNYLPPTLKPQLSSSDNVTRTADLNKLLNPSPSSNNSAHNSQTNEKRKKRKRKKSTSFNNSSSNTPSSVSTNNSTSTGIHLSYPTTNTNKKLKKNSEHMSDATLPKYSNSASINLEPSENSTTQRKTNATSSEFLEEDGVDFWESLRSLANVPTSNDSNSGNNG</sequence>
<dbReference type="PROSITE" id="PS51293">
    <property type="entry name" value="SANT"/>
    <property type="match status" value="1"/>
</dbReference>
<dbReference type="OrthoDB" id="2143914at2759"/>
<accession>G0WAQ3</accession>
<organism evidence="9 10">
    <name type="scientific">Naumovozyma dairenensis (strain ATCC 10597 / BCRC 20456 / CBS 421 / NBRC 0211 / NRRL Y-12639)</name>
    <name type="common">Saccharomyces dairenensis</name>
    <dbReference type="NCBI Taxonomy" id="1071378"/>
    <lineage>
        <taxon>Eukaryota</taxon>
        <taxon>Fungi</taxon>
        <taxon>Dikarya</taxon>
        <taxon>Ascomycota</taxon>
        <taxon>Saccharomycotina</taxon>
        <taxon>Saccharomycetes</taxon>
        <taxon>Saccharomycetales</taxon>
        <taxon>Saccharomycetaceae</taxon>
        <taxon>Naumovozyma</taxon>
    </lineage>
</organism>
<dbReference type="RefSeq" id="XP_003670569.1">
    <property type="nucleotide sequence ID" value="XM_003670521.1"/>
</dbReference>
<name>G0WAQ3_NAUDC</name>
<feature type="compositionally biased region" description="Basic and acidic residues" evidence="5">
    <location>
        <begin position="331"/>
        <end position="347"/>
    </location>
</feature>
<feature type="region of interest" description="Disordered" evidence="5">
    <location>
        <begin position="1"/>
        <end position="40"/>
    </location>
</feature>
<dbReference type="AlphaFoldDB" id="G0WAQ3"/>
<feature type="region of interest" description="Disordered" evidence="5">
    <location>
        <begin position="326"/>
        <end position="355"/>
    </location>
</feature>
<dbReference type="OMA" id="IHQHIHN"/>
<keyword evidence="10" id="KW-1185">Reference proteome</keyword>
<dbReference type="KEGG" id="ndi:NDAI_0E05090"/>
<evidence type="ECO:0000256" key="4">
    <source>
        <dbReference type="ARBA" id="ARBA00023242"/>
    </source>
</evidence>
<evidence type="ECO:0000313" key="10">
    <source>
        <dbReference type="Proteomes" id="UP000000689"/>
    </source>
</evidence>
<feature type="domain" description="Myb-like" evidence="6">
    <location>
        <begin position="204"/>
        <end position="254"/>
    </location>
</feature>
<evidence type="ECO:0000313" key="9">
    <source>
        <dbReference type="EMBL" id="CCD25326.1"/>
    </source>
</evidence>
<dbReference type="InterPro" id="IPR051575">
    <property type="entry name" value="Myb-like_DNA-bd"/>
</dbReference>
<feature type="domain" description="Myb-like" evidence="6">
    <location>
        <begin position="151"/>
        <end position="201"/>
    </location>
</feature>
<dbReference type="Pfam" id="PF00249">
    <property type="entry name" value="Myb_DNA-binding"/>
    <property type="match status" value="2"/>
</dbReference>
<dbReference type="PANTHER" id="PTHR46621:SF1">
    <property type="entry name" value="SNRNA-ACTIVATING PROTEIN COMPLEX SUBUNIT 4"/>
    <property type="match status" value="1"/>
</dbReference>
<dbReference type="GO" id="GO:0042796">
    <property type="term" value="P:snRNA transcription by RNA polymerase III"/>
    <property type="evidence" value="ECO:0007669"/>
    <property type="project" value="TreeGrafter"/>
</dbReference>
<feature type="domain" description="HTH myb-type" evidence="8">
    <location>
        <begin position="210"/>
        <end position="258"/>
    </location>
</feature>
<feature type="compositionally biased region" description="Polar residues" evidence="5">
    <location>
        <begin position="1"/>
        <end position="19"/>
    </location>
</feature>
<evidence type="ECO:0008006" key="11">
    <source>
        <dbReference type="Google" id="ProtNLM"/>
    </source>
</evidence>
<feature type="compositionally biased region" description="Basic residues" evidence="5">
    <location>
        <begin position="131"/>
        <end position="146"/>
    </location>
</feature>
<dbReference type="PANTHER" id="PTHR46621">
    <property type="entry name" value="SNRNA-ACTIVATING PROTEIN COMPLEX SUBUNIT 4"/>
    <property type="match status" value="1"/>
</dbReference>
<dbReference type="SUPFAM" id="SSF46689">
    <property type="entry name" value="Homeodomain-like"/>
    <property type="match status" value="1"/>
</dbReference>
<dbReference type="EMBL" id="HE580271">
    <property type="protein sequence ID" value="CCD25326.1"/>
    <property type="molecule type" value="Genomic_DNA"/>
</dbReference>
<feature type="compositionally biased region" description="Low complexity" evidence="5">
    <location>
        <begin position="781"/>
        <end position="802"/>
    </location>
</feature>
<evidence type="ECO:0000259" key="6">
    <source>
        <dbReference type="PROSITE" id="PS50090"/>
    </source>
</evidence>
<dbReference type="GO" id="GO:0001006">
    <property type="term" value="F:RNA polymerase III type 3 promoter sequence-specific DNA binding"/>
    <property type="evidence" value="ECO:0007669"/>
    <property type="project" value="TreeGrafter"/>
</dbReference>
<evidence type="ECO:0000256" key="1">
    <source>
        <dbReference type="ARBA" id="ARBA00023015"/>
    </source>
</evidence>
<dbReference type="Gene3D" id="1.10.10.60">
    <property type="entry name" value="Homeodomain-like"/>
    <property type="match status" value="3"/>
</dbReference>
<feature type="region of interest" description="Disordered" evidence="5">
    <location>
        <begin position="688"/>
        <end position="858"/>
    </location>
</feature>
<dbReference type="GeneID" id="11499075"/>
<dbReference type="GO" id="GO:0000981">
    <property type="term" value="F:DNA-binding transcription factor activity, RNA polymerase II-specific"/>
    <property type="evidence" value="ECO:0007669"/>
    <property type="project" value="EnsemblFungi"/>
</dbReference>
<feature type="compositionally biased region" description="Low complexity" evidence="5">
    <location>
        <begin position="749"/>
        <end position="768"/>
    </location>
</feature>
<keyword evidence="2" id="KW-0238">DNA-binding</keyword>
<evidence type="ECO:0000259" key="7">
    <source>
        <dbReference type="PROSITE" id="PS51293"/>
    </source>
</evidence>
<proteinExistence type="predicted"/>
<feature type="compositionally biased region" description="Polar residues" evidence="5">
    <location>
        <begin position="694"/>
        <end position="713"/>
    </location>
</feature>
<feature type="compositionally biased region" description="Polar residues" evidence="5">
    <location>
        <begin position="735"/>
        <end position="747"/>
    </location>
</feature>
<dbReference type="SMART" id="SM00717">
    <property type="entry name" value="SANT"/>
    <property type="match status" value="3"/>
</dbReference>
<feature type="compositionally biased region" description="Polar residues" evidence="5">
    <location>
        <begin position="831"/>
        <end position="858"/>
    </location>
</feature>
<dbReference type="InterPro" id="IPR001005">
    <property type="entry name" value="SANT/Myb"/>
</dbReference>
<evidence type="ECO:0000256" key="3">
    <source>
        <dbReference type="ARBA" id="ARBA00023163"/>
    </source>
</evidence>
<evidence type="ECO:0000256" key="5">
    <source>
        <dbReference type="SAM" id="MobiDB-lite"/>
    </source>
</evidence>
<reference evidence="9 10" key="1">
    <citation type="journal article" date="2011" name="Proc. Natl. Acad. Sci. U.S.A.">
        <title>Evolutionary erosion of yeast sex chromosomes by mating-type switching accidents.</title>
        <authorList>
            <person name="Gordon J.L."/>
            <person name="Armisen D."/>
            <person name="Proux-Wera E."/>
            <person name="Oheigeartaigh S.S."/>
            <person name="Byrne K.P."/>
            <person name="Wolfe K.H."/>
        </authorList>
    </citation>
    <scope>NUCLEOTIDE SEQUENCE [LARGE SCALE GENOMIC DNA]</scope>
    <source>
        <strain evidence="10">ATCC 10597 / BCRC 20456 / CBS 421 / NBRC 0211 / NRRL Y-12639</strain>
    </source>
</reference>
<gene>
    <name evidence="9" type="primary">NDAI0E05090</name>
    <name evidence="9" type="ordered locus">NDAI_0E05090</name>
</gene>
<dbReference type="PROSITE" id="PS51294">
    <property type="entry name" value="HTH_MYB"/>
    <property type="match status" value="2"/>
</dbReference>
<dbReference type="GO" id="GO:0019185">
    <property type="term" value="C:snRNA-activating protein complex"/>
    <property type="evidence" value="ECO:0007669"/>
    <property type="project" value="TreeGrafter"/>
</dbReference>
<dbReference type="HOGENOM" id="CLU_021117_0_0_1"/>
<dbReference type="GO" id="GO:0005634">
    <property type="term" value="C:nucleus"/>
    <property type="evidence" value="ECO:0007669"/>
    <property type="project" value="EnsemblFungi"/>
</dbReference>
<feature type="compositionally biased region" description="Basic and acidic residues" evidence="5">
    <location>
        <begin position="286"/>
        <end position="298"/>
    </location>
</feature>
<dbReference type="PROSITE" id="PS50090">
    <property type="entry name" value="MYB_LIKE"/>
    <property type="match status" value="3"/>
</dbReference>
<dbReference type="InterPro" id="IPR017930">
    <property type="entry name" value="Myb_dom"/>
</dbReference>
<dbReference type="GO" id="GO:0042795">
    <property type="term" value="P:snRNA transcription by RNA polymerase II"/>
    <property type="evidence" value="ECO:0007669"/>
    <property type="project" value="TreeGrafter"/>
</dbReference>
<feature type="domain" description="SANT" evidence="7">
    <location>
        <begin position="154"/>
        <end position="199"/>
    </location>
</feature>
<dbReference type="GO" id="GO:0000978">
    <property type="term" value="F:RNA polymerase II cis-regulatory region sequence-specific DNA binding"/>
    <property type="evidence" value="ECO:0007669"/>
    <property type="project" value="EnsemblFungi"/>
</dbReference>
<protein>
    <recommendedName>
        <fullName evidence="11">Myb-like DNA-binding protein BAS1</fullName>
    </recommendedName>
</protein>
<dbReference type="eggNOG" id="KOG0048">
    <property type="taxonomic scope" value="Eukaryota"/>
</dbReference>
<feature type="region of interest" description="Disordered" evidence="5">
    <location>
        <begin position="277"/>
        <end position="309"/>
    </location>
</feature>
<dbReference type="Proteomes" id="UP000000689">
    <property type="component" value="Chromosome 5"/>
</dbReference>
<feature type="domain" description="Myb-like" evidence="6">
    <location>
        <begin position="63"/>
        <end position="150"/>
    </location>
</feature>
<feature type="region of interest" description="Disordered" evidence="5">
    <location>
        <begin position="128"/>
        <end position="157"/>
    </location>
</feature>
<dbReference type="InterPro" id="IPR017884">
    <property type="entry name" value="SANT_dom"/>
</dbReference>
<feature type="compositionally biased region" description="Basic residues" evidence="5">
    <location>
        <begin position="771"/>
        <end position="780"/>
    </location>
</feature>
<dbReference type="InterPro" id="IPR009057">
    <property type="entry name" value="Homeodomain-like_sf"/>
</dbReference>
<keyword evidence="1" id="KW-0805">Transcription regulation</keyword>
<keyword evidence="4" id="KW-0539">Nucleus</keyword>
<dbReference type="CDD" id="cd00167">
    <property type="entry name" value="SANT"/>
    <property type="match status" value="2"/>
</dbReference>
<keyword evidence="3" id="KW-0804">Transcription</keyword>
<dbReference type="FunFam" id="1.10.10.60:FF:000498">
    <property type="entry name" value="Transcription factor"/>
    <property type="match status" value="1"/>
</dbReference>
<dbReference type="STRING" id="1071378.G0WAQ3"/>
<evidence type="ECO:0000256" key="2">
    <source>
        <dbReference type="ARBA" id="ARBA00023125"/>
    </source>
</evidence>
<feature type="compositionally biased region" description="Basic and acidic residues" evidence="5">
    <location>
        <begin position="20"/>
        <end position="40"/>
    </location>
</feature>